<dbReference type="EMBL" id="JAVDPF010000006">
    <property type="protein sequence ID" value="KAL1882652.1"/>
    <property type="molecule type" value="Genomic_DNA"/>
</dbReference>
<reference evidence="3 4" key="1">
    <citation type="journal article" date="2024" name="IMA Fungus">
        <title>IMA Genome - F19 : A genome assembly and annotation guide to empower mycologists, including annotated draft genome sequences of Ceratocystis pirilliformis, Diaporthe australafricana, Fusarium ophioides, Paecilomyces lecythidis, and Sporothrix stenoceras.</title>
        <authorList>
            <person name="Aylward J."/>
            <person name="Wilson A.M."/>
            <person name="Visagie C.M."/>
            <person name="Spraker J."/>
            <person name="Barnes I."/>
            <person name="Buitendag C."/>
            <person name="Ceriani C."/>
            <person name="Del Mar Angel L."/>
            <person name="du Plessis D."/>
            <person name="Fuchs T."/>
            <person name="Gasser K."/>
            <person name="Kramer D."/>
            <person name="Li W."/>
            <person name="Munsamy K."/>
            <person name="Piso A."/>
            <person name="Price J.L."/>
            <person name="Sonnekus B."/>
            <person name="Thomas C."/>
            <person name="van der Nest A."/>
            <person name="van Dijk A."/>
            <person name="van Heerden A."/>
            <person name="van Vuuren N."/>
            <person name="Yilmaz N."/>
            <person name="Duong T.A."/>
            <person name="van der Merwe N.A."/>
            <person name="Wingfield M.J."/>
            <person name="Wingfield B.D."/>
        </authorList>
    </citation>
    <scope>NUCLEOTIDE SEQUENCE [LARGE SCALE GENOMIC DNA]</scope>
    <source>
        <strain evidence="3 4">CMW 18167</strain>
    </source>
</reference>
<dbReference type="Proteomes" id="UP001583193">
    <property type="component" value="Unassembled WGS sequence"/>
</dbReference>
<feature type="region of interest" description="Disordered" evidence="1">
    <location>
        <begin position="46"/>
        <end position="76"/>
    </location>
</feature>
<gene>
    <name evidence="3" type="ORF">Plec18167_003074</name>
</gene>
<proteinExistence type="predicted"/>
<keyword evidence="2" id="KW-0812">Transmembrane</keyword>
<evidence type="ECO:0000313" key="3">
    <source>
        <dbReference type="EMBL" id="KAL1882652.1"/>
    </source>
</evidence>
<organism evidence="3 4">
    <name type="scientific">Paecilomyces lecythidis</name>
    <dbReference type="NCBI Taxonomy" id="3004212"/>
    <lineage>
        <taxon>Eukaryota</taxon>
        <taxon>Fungi</taxon>
        <taxon>Dikarya</taxon>
        <taxon>Ascomycota</taxon>
        <taxon>Pezizomycotina</taxon>
        <taxon>Eurotiomycetes</taxon>
        <taxon>Eurotiomycetidae</taxon>
        <taxon>Eurotiales</taxon>
        <taxon>Thermoascaceae</taxon>
        <taxon>Paecilomyces</taxon>
    </lineage>
</organism>
<evidence type="ECO:0000313" key="4">
    <source>
        <dbReference type="Proteomes" id="UP001583193"/>
    </source>
</evidence>
<name>A0ABR3Y466_9EURO</name>
<sequence>MPLLPARPALSSLSLRALSSSSRAAAAGRSSLPHHQQQQQLLRLHQHLNTPPTSPIYSPYSRFYSTSSPPPPQNRRSEFKVVPFIVLLAVGTGAYILLVKSRTANRAVKSE</sequence>
<evidence type="ECO:0000256" key="1">
    <source>
        <dbReference type="SAM" id="MobiDB-lite"/>
    </source>
</evidence>
<accession>A0ABR3Y466</accession>
<feature type="compositionally biased region" description="Low complexity" evidence="1">
    <location>
        <begin position="46"/>
        <end position="61"/>
    </location>
</feature>
<evidence type="ECO:0000256" key="2">
    <source>
        <dbReference type="SAM" id="Phobius"/>
    </source>
</evidence>
<keyword evidence="2" id="KW-0472">Membrane</keyword>
<keyword evidence="2" id="KW-1133">Transmembrane helix</keyword>
<protein>
    <submittedName>
        <fullName evidence="3">Uncharacterized protein</fullName>
    </submittedName>
</protein>
<keyword evidence="4" id="KW-1185">Reference proteome</keyword>
<comment type="caution">
    <text evidence="3">The sequence shown here is derived from an EMBL/GenBank/DDBJ whole genome shotgun (WGS) entry which is preliminary data.</text>
</comment>
<feature type="transmembrane region" description="Helical" evidence="2">
    <location>
        <begin position="81"/>
        <end position="99"/>
    </location>
</feature>